<dbReference type="InterPro" id="IPR001789">
    <property type="entry name" value="Sig_transdc_resp-reg_receiver"/>
</dbReference>
<dbReference type="SUPFAM" id="SSF55874">
    <property type="entry name" value="ATPase domain of HSP90 chaperone/DNA topoisomerase II/histidine kinase"/>
    <property type="match status" value="1"/>
</dbReference>
<evidence type="ECO:0000256" key="1">
    <source>
        <dbReference type="ARBA" id="ARBA00000085"/>
    </source>
</evidence>
<dbReference type="PROSITE" id="PS50110">
    <property type="entry name" value="RESPONSE_REGULATORY"/>
    <property type="match status" value="1"/>
</dbReference>
<sequence>MSILDIDDVERLKRINDALINRVERAMDQQRNAFSLFQTAIALEGQVRQRTDELTSTLRNLEKTNAELARQKEISERADQSKTRFLAAASHDVLQPLHAAQLTMSALYDLQESERGRAMVMQVERSLDTMNELLHTLLDISRLDAGVMVPDHTAVPLAPVVESLLSDLRPIAEAKGLRLQTSITGDHVRSDRTMLRRALQNLISNAIRYTDRGGVLIGTRRRGNMVAIEVVDTGCGIPLDQRELIFDEFHRGPVAKGRASRDDDCALGLGLSIVRRLVTALGHDLSLTSEVGKGSRFRILAERCEPPSVGEIRPQAAQRPANDATLSGRRVLLLENDIEVTRAMSTLLDGWGCEHRIAASHAEAEEVLNEGFVPDLIIADQHLDHGDHGTQTVAALARRLRRRVPAILATADISEPVMRDAASLGAEFMAKPVKPAQLRALMAHMLAAAP</sequence>
<gene>
    <name evidence="10" type="ORF">SAMN05421512_1056</name>
</gene>
<dbReference type="Pfam" id="PF02518">
    <property type="entry name" value="HATPase_c"/>
    <property type="match status" value="1"/>
</dbReference>
<dbReference type="CDD" id="cd00082">
    <property type="entry name" value="HisKA"/>
    <property type="match status" value="1"/>
</dbReference>
<dbReference type="PROSITE" id="PS50109">
    <property type="entry name" value="HIS_KIN"/>
    <property type="match status" value="1"/>
</dbReference>
<dbReference type="GO" id="GO:0000155">
    <property type="term" value="F:phosphorelay sensor kinase activity"/>
    <property type="evidence" value="ECO:0007669"/>
    <property type="project" value="InterPro"/>
</dbReference>
<keyword evidence="5 10" id="KW-0418">Kinase</keyword>
<dbReference type="Pfam" id="PF00512">
    <property type="entry name" value="HisKA"/>
    <property type="match status" value="1"/>
</dbReference>
<dbReference type="Gene3D" id="3.40.50.2300">
    <property type="match status" value="1"/>
</dbReference>
<evidence type="ECO:0000313" key="10">
    <source>
        <dbReference type="EMBL" id="SOC06120.1"/>
    </source>
</evidence>
<feature type="domain" description="Response regulatory" evidence="9">
    <location>
        <begin position="330"/>
        <end position="446"/>
    </location>
</feature>
<dbReference type="GO" id="GO:0005886">
    <property type="term" value="C:plasma membrane"/>
    <property type="evidence" value="ECO:0007669"/>
    <property type="project" value="TreeGrafter"/>
</dbReference>
<evidence type="ECO:0000256" key="5">
    <source>
        <dbReference type="ARBA" id="ARBA00022777"/>
    </source>
</evidence>
<dbReference type="CDD" id="cd00075">
    <property type="entry name" value="HATPase"/>
    <property type="match status" value="1"/>
</dbReference>
<keyword evidence="11" id="KW-1185">Reference proteome</keyword>
<dbReference type="SMART" id="SM00388">
    <property type="entry name" value="HisKA"/>
    <property type="match status" value="1"/>
</dbReference>
<accession>A0A285SEE9</accession>
<dbReference type="SMART" id="SM00387">
    <property type="entry name" value="HATPase_c"/>
    <property type="match status" value="1"/>
</dbReference>
<dbReference type="InterPro" id="IPR003661">
    <property type="entry name" value="HisK_dim/P_dom"/>
</dbReference>
<comment type="catalytic activity">
    <reaction evidence="1">
        <text>ATP + protein L-histidine = ADP + protein N-phospho-L-histidine.</text>
        <dbReference type="EC" id="2.7.13.3"/>
    </reaction>
</comment>
<dbReference type="SMART" id="SM00448">
    <property type="entry name" value="REC"/>
    <property type="match status" value="1"/>
</dbReference>
<dbReference type="EC" id="2.7.13.3" evidence="2"/>
<evidence type="ECO:0000313" key="11">
    <source>
        <dbReference type="Proteomes" id="UP000219331"/>
    </source>
</evidence>
<dbReference type="SUPFAM" id="SSF47384">
    <property type="entry name" value="Homodimeric domain of signal transducing histidine kinase"/>
    <property type="match status" value="1"/>
</dbReference>
<keyword evidence="4" id="KW-0808">Transferase</keyword>
<organism evidence="10 11">
    <name type="scientific">Stappia indica</name>
    <dbReference type="NCBI Taxonomy" id="538381"/>
    <lineage>
        <taxon>Bacteria</taxon>
        <taxon>Pseudomonadati</taxon>
        <taxon>Pseudomonadota</taxon>
        <taxon>Alphaproteobacteria</taxon>
        <taxon>Hyphomicrobiales</taxon>
        <taxon>Stappiaceae</taxon>
        <taxon>Stappia</taxon>
    </lineage>
</organism>
<dbReference type="PRINTS" id="PR00344">
    <property type="entry name" value="BCTRLSENSOR"/>
</dbReference>
<dbReference type="InterPro" id="IPR036097">
    <property type="entry name" value="HisK_dim/P_sf"/>
</dbReference>
<dbReference type="Pfam" id="PF00072">
    <property type="entry name" value="Response_reg"/>
    <property type="match status" value="1"/>
</dbReference>
<evidence type="ECO:0000256" key="2">
    <source>
        <dbReference type="ARBA" id="ARBA00012438"/>
    </source>
</evidence>
<evidence type="ECO:0000256" key="6">
    <source>
        <dbReference type="PROSITE-ProRule" id="PRU00169"/>
    </source>
</evidence>
<dbReference type="PANTHER" id="PTHR43047">
    <property type="entry name" value="TWO-COMPONENT HISTIDINE PROTEIN KINASE"/>
    <property type="match status" value="1"/>
</dbReference>
<keyword evidence="3 6" id="KW-0597">Phosphoprotein</keyword>
<proteinExistence type="predicted"/>
<dbReference type="RefSeq" id="WP_097174746.1">
    <property type="nucleotide sequence ID" value="NZ_OBML01000005.1"/>
</dbReference>
<dbReference type="AlphaFoldDB" id="A0A285SEE9"/>
<feature type="coiled-coil region" evidence="7">
    <location>
        <begin position="9"/>
        <end position="81"/>
    </location>
</feature>
<evidence type="ECO:0000256" key="4">
    <source>
        <dbReference type="ARBA" id="ARBA00022679"/>
    </source>
</evidence>
<dbReference type="OrthoDB" id="9764438at2"/>
<evidence type="ECO:0000256" key="7">
    <source>
        <dbReference type="SAM" id="Coils"/>
    </source>
</evidence>
<evidence type="ECO:0000259" key="8">
    <source>
        <dbReference type="PROSITE" id="PS50109"/>
    </source>
</evidence>
<dbReference type="GO" id="GO:0009927">
    <property type="term" value="F:histidine phosphotransfer kinase activity"/>
    <property type="evidence" value="ECO:0007669"/>
    <property type="project" value="TreeGrafter"/>
</dbReference>
<evidence type="ECO:0000259" key="9">
    <source>
        <dbReference type="PROSITE" id="PS50110"/>
    </source>
</evidence>
<protein>
    <recommendedName>
        <fullName evidence="2">histidine kinase</fullName>
        <ecNumber evidence="2">2.7.13.3</ecNumber>
    </recommendedName>
</protein>
<dbReference type="InterPro" id="IPR011006">
    <property type="entry name" value="CheY-like_superfamily"/>
</dbReference>
<dbReference type="InterPro" id="IPR003594">
    <property type="entry name" value="HATPase_dom"/>
</dbReference>
<feature type="modified residue" description="4-aspartylphosphate" evidence="6">
    <location>
        <position position="380"/>
    </location>
</feature>
<dbReference type="PANTHER" id="PTHR43047:SF9">
    <property type="entry name" value="HISTIDINE KINASE"/>
    <property type="match status" value="1"/>
</dbReference>
<dbReference type="InterPro" id="IPR036890">
    <property type="entry name" value="HATPase_C_sf"/>
</dbReference>
<dbReference type="EMBL" id="OBML01000005">
    <property type="protein sequence ID" value="SOC06120.1"/>
    <property type="molecule type" value="Genomic_DNA"/>
</dbReference>
<name>A0A285SEE9_9HYPH</name>
<evidence type="ECO:0000256" key="3">
    <source>
        <dbReference type="ARBA" id="ARBA00022553"/>
    </source>
</evidence>
<dbReference type="Proteomes" id="UP000219331">
    <property type="component" value="Unassembled WGS sequence"/>
</dbReference>
<dbReference type="STRING" id="538381.GCA_001696535_02283"/>
<dbReference type="InterPro" id="IPR005467">
    <property type="entry name" value="His_kinase_dom"/>
</dbReference>
<keyword evidence="7" id="KW-0175">Coiled coil</keyword>
<feature type="domain" description="Histidine kinase" evidence="8">
    <location>
        <begin position="88"/>
        <end position="305"/>
    </location>
</feature>
<dbReference type="InterPro" id="IPR004358">
    <property type="entry name" value="Sig_transdc_His_kin-like_C"/>
</dbReference>
<reference evidence="10 11" key="1">
    <citation type="submission" date="2017-08" db="EMBL/GenBank/DDBJ databases">
        <authorList>
            <person name="de Groot N.N."/>
        </authorList>
    </citation>
    <scope>NUCLEOTIDE SEQUENCE [LARGE SCALE GENOMIC DNA]</scope>
    <source>
        <strain evidence="10 11">USBA 352</strain>
    </source>
</reference>
<dbReference type="Gene3D" id="3.30.565.10">
    <property type="entry name" value="Histidine kinase-like ATPase, C-terminal domain"/>
    <property type="match status" value="1"/>
</dbReference>
<dbReference type="SUPFAM" id="SSF52172">
    <property type="entry name" value="CheY-like"/>
    <property type="match status" value="1"/>
</dbReference>
<dbReference type="Gene3D" id="1.10.287.130">
    <property type="match status" value="1"/>
</dbReference>